<comment type="caution">
    <text evidence="1">The sequence shown here is derived from an EMBL/GenBank/DDBJ whole genome shotgun (WGS) entry which is preliminary data.</text>
</comment>
<reference evidence="1" key="2">
    <citation type="journal article" date="2014" name="ISME J.">
        <title>Microbial stratification in low pH oxic and suboxic macroscopic growths along an acid mine drainage.</title>
        <authorList>
            <person name="Mendez-Garcia C."/>
            <person name="Mesa V."/>
            <person name="Sprenger R.R."/>
            <person name="Richter M."/>
            <person name="Diez M.S."/>
            <person name="Solano J."/>
            <person name="Bargiela R."/>
            <person name="Golyshina O.V."/>
            <person name="Manteca A."/>
            <person name="Ramos J.L."/>
            <person name="Gallego J.R."/>
            <person name="Llorente I."/>
            <person name="Martins Dos Santos V.A."/>
            <person name="Jensen O.N."/>
            <person name="Pelaez A.I."/>
            <person name="Sanchez J."/>
            <person name="Ferrer M."/>
        </authorList>
    </citation>
    <scope>NUCLEOTIDE SEQUENCE</scope>
</reference>
<accession>T1CE51</accession>
<dbReference type="EMBL" id="AUZY01004218">
    <property type="protein sequence ID" value="EQD64224.1"/>
    <property type="molecule type" value="Genomic_DNA"/>
</dbReference>
<feature type="non-terminal residue" evidence="1">
    <location>
        <position position="111"/>
    </location>
</feature>
<proteinExistence type="predicted"/>
<name>T1CE51_9ZZZZ</name>
<dbReference type="AlphaFoldDB" id="T1CE51"/>
<gene>
    <name evidence="1" type="ORF">B1B_06651</name>
</gene>
<sequence>MPYLVWKHSGKNRYLVMRWKKRVNGIPTIVKEVSIGSMENLASIVEVDLSGIDLVSYGFGITSSVLAMDAEINLRETIDTIVGHHDSGLSPGDYALIFIMNRLSDPGSKNR</sequence>
<evidence type="ECO:0000313" key="1">
    <source>
        <dbReference type="EMBL" id="EQD64224.1"/>
    </source>
</evidence>
<protein>
    <submittedName>
        <fullName evidence="1">Uncharacterized protein</fullName>
    </submittedName>
</protein>
<organism evidence="1">
    <name type="scientific">mine drainage metagenome</name>
    <dbReference type="NCBI Taxonomy" id="410659"/>
    <lineage>
        <taxon>unclassified sequences</taxon>
        <taxon>metagenomes</taxon>
        <taxon>ecological metagenomes</taxon>
    </lineage>
</organism>
<reference evidence="1" key="1">
    <citation type="submission" date="2013-08" db="EMBL/GenBank/DDBJ databases">
        <authorList>
            <person name="Mendez C."/>
            <person name="Richter M."/>
            <person name="Ferrer M."/>
            <person name="Sanchez J."/>
        </authorList>
    </citation>
    <scope>NUCLEOTIDE SEQUENCE</scope>
</reference>